<reference evidence="4" key="1">
    <citation type="journal article" date="2019" name="Int. J. Syst. Evol. Microbiol.">
        <title>The Global Catalogue of Microorganisms (GCM) 10K type strain sequencing project: providing services to taxonomists for standard genome sequencing and annotation.</title>
        <authorList>
            <consortium name="The Broad Institute Genomics Platform"/>
            <consortium name="The Broad Institute Genome Sequencing Center for Infectious Disease"/>
            <person name="Wu L."/>
            <person name="Ma J."/>
        </authorList>
    </citation>
    <scope>NUCLEOTIDE SEQUENCE [LARGE SCALE GENOMIC DNA]</scope>
    <source>
        <strain evidence="4">CCM 8905</strain>
    </source>
</reference>
<evidence type="ECO:0000313" key="4">
    <source>
        <dbReference type="Proteomes" id="UP001596254"/>
    </source>
</evidence>
<dbReference type="RefSeq" id="WP_125694070.1">
    <property type="nucleotide sequence ID" value="NZ_JBHSSK010000010.1"/>
</dbReference>
<evidence type="ECO:0000313" key="3">
    <source>
        <dbReference type="EMBL" id="MFC6206694.1"/>
    </source>
</evidence>
<dbReference type="EMBL" id="JBHSSK010000010">
    <property type="protein sequence ID" value="MFC6206694.1"/>
    <property type="molecule type" value="Genomic_DNA"/>
</dbReference>
<organism evidence="3 4">
    <name type="scientific">Levilactobacillus tongjiangensis</name>
    <dbReference type="NCBI Taxonomy" id="2486023"/>
    <lineage>
        <taxon>Bacteria</taxon>
        <taxon>Bacillati</taxon>
        <taxon>Bacillota</taxon>
        <taxon>Bacilli</taxon>
        <taxon>Lactobacillales</taxon>
        <taxon>Lactobacillaceae</taxon>
        <taxon>Levilactobacillus</taxon>
    </lineage>
</organism>
<keyword evidence="1" id="KW-0472">Membrane</keyword>
<keyword evidence="1" id="KW-0812">Transmembrane</keyword>
<feature type="domain" description="DUF3899" evidence="2">
    <location>
        <begin position="33"/>
        <end position="114"/>
    </location>
</feature>
<gene>
    <name evidence="3" type="ORF">ACFP1G_04260</name>
</gene>
<name>A0ABW1SQ98_9LACO</name>
<dbReference type="InterPro" id="IPR025007">
    <property type="entry name" value="DUF3899"/>
</dbReference>
<accession>A0ABW1SQ98</accession>
<feature type="transmembrane region" description="Helical" evidence="1">
    <location>
        <begin position="95"/>
        <end position="113"/>
    </location>
</feature>
<keyword evidence="1" id="KW-1133">Transmembrane helix</keyword>
<sequence>MKNWKRATTGTVAAGLLIALIMKVLGQPFMLIGNLLFMVGLAFLVFGAICVLAKGHLFTGWRHRRKKGQDPLPGEKIGVRHVASVKNSPIVVNPLARFGLVTGICYIILGIVFTI</sequence>
<protein>
    <submittedName>
        <fullName evidence="3">DUF3899 domain-containing protein</fullName>
    </submittedName>
</protein>
<feature type="transmembrane region" description="Helical" evidence="1">
    <location>
        <begin position="36"/>
        <end position="57"/>
    </location>
</feature>
<proteinExistence type="predicted"/>
<keyword evidence="4" id="KW-1185">Reference proteome</keyword>
<comment type="caution">
    <text evidence="3">The sequence shown here is derived from an EMBL/GenBank/DDBJ whole genome shotgun (WGS) entry which is preliminary data.</text>
</comment>
<dbReference type="Proteomes" id="UP001596254">
    <property type="component" value="Unassembled WGS sequence"/>
</dbReference>
<evidence type="ECO:0000259" key="2">
    <source>
        <dbReference type="Pfam" id="PF13038"/>
    </source>
</evidence>
<dbReference type="Pfam" id="PF13038">
    <property type="entry name" value="DUF3899"/>
    <property type="match status" value="1"/>
</dbReference>
<evidence type="ECO:0000256" key="1">
    <source>
        <dbReference type="SAM" id="Phobius"/>
    </source>
</evidence>